<dbReference type="PANTHER" id="PTHR44688">
    <property type="entry name" value="DNA-BINDING TRANSCRIPTIONAL ACTIVATOR DEVR_DOSR"/>
    <property type="match status" value="1"/>
</dbReference>
<dbReference type="EMBL" id="PPTO01000003">
    <property type="protein sequence ID" value="RDB60214.1"/>
    <property type="molecule type" value="Genomic_DNA"/>
</dbReference>
<feature type="transmembrane region" description="Helical" evidence="4">
    <location>
        <begin position="57"/>
        <end position="82"/>
    </location>
</feature>
<dbReference type="InterPro" id="IPR036388">
    <property type="entry name" value="WH-like_DNA-bd_sf"/>
</dbReference>
<feature type="domain" description="HTH luxR-type" evidence="5">
    <location>
        <begin position="421"/>
        <end position="486"/>
    </location>
</feature>
<evidence type="ECO:0000256" key="3">
    <source>
        <dbReference type="ARBA" id="ARBA00023163"/>
    </source>
</evidence>
<name>A0A369LM10_9ACTN</name>
<keyword evidence="1" id="KW-0805">Transcription regulation</keyword>
<feature type="transmembrane region" description="Helical" evidence="4">
    <location>
        <begin position="289"/>
        <end position="309"/>
    </location>
</feature>
<dbReference type="InterPro" id="IPR000792">
    <property type="entry name" value="Tscrpt_reg_LuxR_C"/>
</dbReference>
<feature type="transmembrane region" description="Helical" evidence="4">
    <location>
        <begin position="185"/>
        <end position="203"/>
    </location>
</feature>
<feature type="transmembrane region" description="Helical" evidence="4">
    <location>
        <begin position="370"/>
        <end position="390"/>
    </location>
</feature>
<accession>A0A369LM10</accession>
<feature type="transmembrane region" description="Helical" evidence="4">
    <location>
        <begin position="158"/>
        <end position="179"/>
    </location>
</feature>
<dbReference type="RefSeq" id="WP_114614949.1">
    <property type="nucleotide sequence ID" value="NZ_PPTO01000003.1"/>
</dbReference>
<dbReference type="Gene3D" id="1.10.10.10">
    <property type="entry name" value="Winged helix-like DNA-binding domain superfamily/Winged helix DNA-binding domain"/>
    <property type="match status" value="1"/>
</dbReference>
<evidence type="ECO:0000313" key="6">
    <source>
        <dbReference type="EMBL" id="RDB60214.1"/>
    </source>
</evidence>
<dbReference type="GO" id="GO:0006355">
    <property type="term" value="P:regulation of DNA-templated transcription"/>
    <property type="evidence" value="ECO:0007669"/>
    <property type="project" value="InterPro"/>
</dbReference>
<comment type="caution">
    <text evidence="6">The sequence shown here is derived from an EMBL/GenBank/DDBJ whole genome shotgun (WGS) entry which is preliminary data.</text>
</comment>
<reference evidence="6 7" key="1">
    <citation type="journal article" date="2018" name="Elife">
        <title>Discovery and characterization of a prevalent human gut bacterial enzyme sufficient for the inactivation of a family of plant toxins.</title>
        <authorList>
            <person name="Koppel N."/>
            <person name="Bisanz J.E."/>
            <person name="Pandelia M.E."/>
            <person name="Turnbaugh P.J."/>
            <person name="Balskus E.P."/>
        </authorList>
    </citation>
    <scope>NUCLEOTIDE SEQUENCE [LARGE SCALE GENOMIC DNA]</scope>
    <source>
        <strain evidence="6 7">OB21 GAM31</strain>
    </source>
</reference>
<gene>
    <name evidence="6" type="ORF">C1881_02395</name>
</gene>
<evidence type="ECO:0000256" key="2">
    <source>
        <dbReference type="ARBA" id="ARBA00023125"/>
    </source>
</evidence>
<evidence type="ECO:0000256" key="1">
    <source>
        <dbReference type="ARBA" id="ARBA00023015"/>
    </source>
</evidence>
<dbReference type="InterPro" id="IPR016032">
    <property type="entry name" value="Sig_transdc_resp-reg_C-effctor"/>
</dbReference>
<dbReference type="GO" id="GO:0003677">
    <property type="term" value="F:DNA binding"/>
    <property type="evidence" value="ECO:0007669"/>
    <property type="project" value="UniProtKB-KW"/>
</dbReference>
<dbReference type="AlphaFoldDB" id="A0A369LM10"/>
<dbReference type="PANTHER" id="PTHR44688:SF16">
    <property type="entry name" value="DNA-BINDING TRANSCRIPTIONAL ACTIVATOR DEVR_DOSR"/>
    <property type="match status" value="1"/>
</dbReference>
<feature type="transmembrane region" description="Helical" evidence="4">
    <location>
        <begin position="224"/>
        <end position="250"/>
    </location>
</feature>
<evidence type="ECO:0000256" key="4">
    <source>
        <dbReference type="SAM" id="Phobius"/>
    </source>
</evidence>
<evidence type="ECO:0000313" key="7">
    <source>
        <dbReference type="Proteomes" id="UP000253975"/>
    </source>
</evidence>
<keyword evidence="4" id="KW-0472">Membrane</keyword>
<dbReference type="Pfam" id="PF00196">
    <property type="entry name" value="GerE"/>
    <property type="match status" value="1"/>
</dbReference>
<protein>
    <recommendedName>
        <fullName evidence="5">HTH luxR-type domain-containing protein</fullName>
    </recommendedName>
</protein>
<dbReference type="SUPFAM" id="SSF46894">
    <property type="entry name" value="C-terminal effector domain of the bipartite response regulators"/>
    <property type="match status" value="1"/>
</dbReference>
<evidence type="ECO:0000259" key="5">
    <source>
        <dbReference type="PROSITE" id="PS50043"/>
    </source>
</evidence>
<keyword evidence="4" id="KW-0812">Transmembrane</keyword>
<feature type="transmembrane region" description="Helical" evidence="4">
    <location>
        <begin position="29"/>
        <end position="51"/>
    </location>
</feature>
<dbReference type="CDD" id="cd06170">
    <property type="entry name" value="LuxR_C_like"/>
    <property type="match status" value="1"/>
</dbReference>
<sequence length="493" mass="53218">MSKSSDRAFGKRLSLEAKLVDATVRQHPFITISVGLFFLWLGLLFQAPAFLDGQGDLSLSLIASWALFVSVYSLGYLAMLCSYRRLTRLFESRLWSFAACGLMELGGVLNAALAGGLLDFGSLRPVVSFAATAIMCVGTSFIMPIGASAQYYTGSRNAVALSMVGMVGSSALLIVISILGPCAKLVAILAIPLVLPFTTNASYPSKASRKRVFEHGLDTKRPLVPYKLLLTAMIHGASFGSLILFVQLYPDSGSTLLFNALWFLVGMLFVFVLVFLFRRDYNSLIYRCSLPYIALGLLLVCLQGFGIMVGCSLIALGYAFLHVVMCGVCAYLVRQFDIPTLWVLCLTTLFFAMGQVVGVVLIGVGIAKGVSLSVLAATGLFGVLVAALYLSTDVNVRYGWGIVRPSESIEENAAIPSAVRLLATERNLTTRESEVIALAAQGMARKEIASALVLSEDTIKSHVRHAYAKLGISSKQELIELVQGKAVRKRRGE</sequence>
<keyword evidence="2" id="KW-0238">DNA-binding</keyword>
<keyword evidence="3" id="KW-0804">Transcription</keyword>
<keyword evidence="4" id="KW-1133">Transmembrane helix</keyword>
<feature type="transmembrane region" description="Helical" evidence="4">
    <location>
        <begin position="315"/>
        <end position="333"/>
    </location>
</feature>
<dbReference type="PRINTS" id="PR00038">
    <property type="entry name" value="HTHLUXR"/>
</dbReference>
<feature type="transmembrane region" description="Helical" evidence="4">
    <location>
        <begin position="94"/>
        <end position="114"/>
    </location>
</feature>
<feature type="transmembrane region" description="Helical" evidence="4">
    <location>
        <begin position="256"/>
        <end position="277"/>
    </location>
</feature>
<feature type="transmembrane region" description="Helical" evidence="4">
    <location>
        <begin position="126"/>
        <end position="146"/>
    </location>
</feature>
<proteinExistence type="predicted"/>
<dbReference type="Proteomes" id="UP000253975">
    <property type="component" value="Unassembled WGS sequence"/>
</dbReference>
<dbReference type="PROSITE" id="PS50043">
    <property type="entry name" value="HTH_LUXR_2"/>
    <property type="match status" value="1"/>
</dbReference>
<dbReference type="SMART" id="SM00421">
    <property type="entry name" value="HTH_LUXR"/>
    <property type="match status" value="1"/>
</dbReference>
<feature type="transmembrane region" description="Helical" evidence="4">
    <location>
        <begin position="340"/>
        <end position="364"/>
    </location>
</feature>
<organism evidence="6 7">
    <name type="scientific">Slackia isoflavoniconvertens</name>
    <dbReference type="NCBI Taxonomy" id="572010"/>
    <lineage>
        <taxon>Bacteria</taxon>
        <taxon>Bacillati</taxon>
        <taxon>Actinomycetota</taxon>
        <taxon>Coriobacteriia</taxon>
        <taxon>Eggerthellales</taxon>
        <taxon>Eggerthellaceae</taxon>
        <taxon>Slackia</taxon>
    </lineage>
</organism>